<evidence type="ECO:0000313" key="2">
    <source>
        <dbReference type="EMBL" id="CAB5209093.1"/>
    </source>
</evidence>
<reference evidence="2" key="1">
    <citation type="submission" date="2020-05" db="EMBL/GenBank/DDBJ databases">
        <authorList>
            <person name="Chiriac C."/>
            <person name="Salcher M."/>
            <person name="Ghai R."/>
            <person name="Kavagutti S V."/>
        </authorList>
    </citation>
    <scope>NUCLEOTIDE SEQUENCE</scope>
</reference>
<dbReference type="EMBL" id="LR796187">
    <property type="protein sequence ID" value="CAB4125926.1"/>
    <property type="molecule type" value="Genomic_DNA"/>
</dbReference>
<dbReference type="EMBL" id="LR798231">
    <property type="protein sequence ID" value="CAB5209093.1"/>
    <property type="molecule type" value="Genomic_DNA"/>
</dbReference>
<protein>
    <submittedName>
        <fullName evidence="2">Uncharacterized protein</fullName>
    </submittedName>
</protein>
<gene>
    <name evidence="2" type="ORF">UFOVP181_312</name>
    <name evidence="1" type="ORF">UFOVP57_327</name>
</gene>
<sequence>MALKNGKPNPLNYFNLRRVEFACPHFKYINVEKYNSQTLKAFDSWIKHNLNNRYYIGQGIALDHTNTITYITRIGFESEKELSFFTIACPHLQTR</sequence>
<organism evidence="2">
    <name type="scientific">uncultured Caudovirales phage</name>
    <dbReference type="NCBI Taxonomy" id="2100421"/>
    <lineage>
        <taxon>Viruses</taxon>
        <taxon>Duplodnaviria</taxon>
        <taxon>Heunggongvirae</taxon>
        <taxon>Uroviricota</taxon>
        <taxon>Caudoviricetes</taxon>
        <taxon>Peduoviridae</taxon>
        <taxon>Maltschvirus</taxon>
        <taxon>Maltschvirus maltsch</taxon>
    </lineage>
</organism>
<evidence type="ECO:0000313" key="1">
    <source>
        <dbReference type="EMBL" id="CAB4125926.1"/>
    </source>
</evidence>
<name>A0A6J7WJ36_9CAUD</name>
<proteinExistence type="predicted"/>
<accession>A0A6J7WJ36</accession>